<dbReference type="SUPFAM" id="SSF55811">
    <property type="entry name" value="Nudix"/>
    <property type="match status" value="1"/>
</dbReference>
<evidence type="ECO:0000256" key="1">
    <source>
        <dbReference type="ARBA" id="ARBA00022801"/>
    </source>
</evidence>
<protein>
    <submittedName>
        <fullName evidence="3">NUDIX hydrolase</fullName>
    </submittedName>
</protein>
<dbReference type="Proteomes" id="UP000285376">
    <property type="component" value="Unassembled WGS sequence"/>
</dbReference>
<dbReference type="GO" id="GO:0019693">
    <property type="term" value="P:ribose phosphate metabolic process"/>
    <property type="evidence" value="ECO:0007669"/>
    <property type="project" value="TreeGrafter"/>
</dbReference>
<reference evidence="3 4" key="1">
    <citation type="submission" date="2018-08" db="EMBL/GenBank/DDBJ databases">
        <title>Whole genome sequence analysis of Dermacoccus abyssi bacteria isolated from Deep Mariana trench Micromonospora spp reveals genes involved in the environmental adaptation and production of secondary metabolites.</title>
        <authorList>
            <person name="Abdel-Mageed W.M."/>
            <person name="Lehri B."/>
            <person name="Nouioui I."/>
            <person name="Goodfellow I."/>
            <person name="Jaspars M."/>
            <person name="Karlyshev A."/>
        </authorList>
    </citation>
    <scope>NUCLEOTIDE SEQUENCE [LARGE SCALE GENOMIC DNA]</scope>
    <source>
        <strain evidence="3 4">MT1.1</strain>
    </source>
</reference>
<dbReference type="InterPro" id="IPR015797">
    <property type="entry name" value="NUDIX_hydrolase-like_dom_sf"/>
</dbReference>
<dbReference type="Gene3D" id="3.90.79.10">
    <property type="entry name" value="Nucleoside Triphosphate Pyrophosphohydrolase"/>
    <property type="match status" value="1"/>
</dbReference>
<dbReference type="InterPro" id="IPR000086">
    <property type="entry name" value="NUDIX_hydrolase_dom"/>
</dbReference>
<gene>
    <name evidence="3" type="ORF">D1832_02950</name>
</gene>
<dbReference type="PANTHER" id="PTHR11839:SF31">
    <property type="entry name" value="ADP-RIBOSE PYROPHOSPHATASE"/>
    <property type="match status" value="1"/>
</dbReference>
<accession>A0A417ZAK3</accession>
<dbReference type="GO" id="GO:0005829">
    <property type="term" value="C:cytosol"/>
    <property type="evidence" value="ECO:0007669"/>
    <property type="project" value="TreeGrafter"/>
</dbReference>
<proteinExistence type="predicted"/>
<keyword evidence="1 3" id="KW-0378">Hydrolase</keyword>
<dbReference type="AlphaFoldDB" id="A0A417ZAK3"/>
<dbReference type="Pfam" id="PF00293">
    <property type="entry name" value="NUDIX"/>
    <property type="match status" value="1"/>
</dbReference>
<dbReference type="RefSeq" id="WP_118912543.1">
    <property type="nucleotide sequence ID" value="NZ_CBCRVH010000002.1"/>
</dbReference>
<evidence type="ECO:0000313" key="4">
    <source>
        <dbReference type="Proteomes" id="UP000285376"/>
    </source>
</evidence>
<evidence type="ECO:0000259" key="2">
    <source>
        <dbReference type="PROSITE" id="PS51462"/>
    </source>
</evidence>
<comment type="caution">
    <text evidence="3">The sequence shown here is derived from an EMBL/GenBank/DDBJ whole genome shotgun (WGS) entry which is preliminary data.</text>
</comment>
<evidence type="ECO:0000313" key="3">
    <source>
        <dbReference type="EMBL" id="RHW47662.1"/>
    </source>
</evidence>
<dbReference type="GO" id="GO:0016787">
    <property type="term" value="F:hydrolase activity"/>
    <property type="evidence" value="ECO:0007669"/>
    <property type="project" value="UniProtKB-KW"/>
</dbReference>
<sequence length="221" mass="24337">MTSEHGRMTRDDLVDEYAKAPVTHSECVYEGRVWNVLSEEADLGDAGRVTRDFVDHPGAVAVLALRGEAGAEEVLVIQQYRHPIGAREWEIPAGLLDVDGEPPHEAALRELYEEADLRAGRLDLLIDYASSPGGLSEQLRIYLARDVSEVAADDRFEREDEELDMPTAWVSLDDVVAAAMAGRIHNPTLLMGAFAANVARANGWNDLRPADSPWEVHPKVS</sequence>
<dbReference type="CDD" id="cd24158">
    <property type="entry name" value="NUDIX_ADPRase_Rv1700"/>
    <property type="match status" value="1"/>
</dbReference>
<dbReference type="EMBL" id="QWLM01000002">
    <property type="protein sequence ID" value="RHW47662.1"/>
    <property type="molecule type" value="Genomic_DNA"/>
</dbReference>
<dbReference type="GO" id="GO:0006753">
    <property type="term" value="P:nucleoside phosphate metabolic process"/>
    <property type="evidence" value="ECO:0007669"/>
    <property type="project" value="TreeGrafter"/>
</dbReference>
<feature type="domain" description="Nudix hydrolase" evidence="2">
    <location>
        <begin position="54"/>
        <end position="193"/>
    </location>
</feature>
<dbReference type="PANTHER" id="PTHR11839">
    <property type="entry name" value="UDP/ADP-SUGAR PYROPHOSPHATASE"/>
    <property type="match status" value="1"/>
</dbReference>
<organism evidence="3 4">
    <name type="scientific">Dermacoccus abyssi</name>
    <dbReference type="NCBI Taxonomy" id="322596"/>
    <lineage>
        <taxon>Bacteria</taxon>
        <taxon>Bacillati</taxon>
        <taxon>Actinomycetota</taxon>
        <taxon>Actinomycetes</taxon>
        <taxon>Micrococcales</taxon>
        <taxon>Dermacoccaceae</taxon>
        <taxon>Dermacoccus</taxon>
    </lineage>
</organism>
<dbReference type="PROSITE" id="PS51462">
    <property type="entry name" value="NUDIX"/>
    <property type="match status" value="1"/>
</dbReference>
<name>A0A417ZAK3_9MICO</name>